<gene>
    <name evidence="1" type="ORF">CARN6_2695</name>
</gene>
<name>E6QPH0_9ZZZZ</name>
<proteinExistence type="predicted"/>
<accession>E6QPH0</accession>
<protein>
    <submittedName>
        <fullName evidence="1">Uncharacterized protein</fullName>
    </submittedName>
</protein>
<dbReference type="AlphaFoldDB" id="E6QPH0"/>
<evidence type="ECO:0000313" key="1">
    <source>
        <dbReference type="EMBL" id="CBI09141.1"/>
    </source>
</evidence>
<dbReference type="EMBL" id="CABQ01000323">
    <property type="protein sequence ID" value="CBI09141.1"/>
    <property type="molecule type" value="Genomic_DNA"/>
</dbReference>
<organism evidence="1">
    <name type="scientific">mine drainage metagenome</name>
    <dbReference type="NCBI Taxonomy" id="410659"/>
    <lineage>
        <taxon>unclassified sequences</taxon>
        <taxon>metagenomes</taxon>
        <taxon>ecological metagenomes</taxon>
    </lineage>
</organism>
<sequence>MIVPRVTYFWKIPRNPQRTL</sequence>
<comment type="caution">
    <text evidence="1">The sequence shown here is derived from an EMBL/GenBank/DDBJ whole genome shotgun (WGS) entry which is preliminary data.</text>
</comment>
<reference evidence="1" key="1">
    <citation type="submission" date="2009-10" db="EMBL/GenBank/DDBJ databases">
        <title>Diversity of trophic interactions inside an arsenic-rich microbial ecosystem.</title>
        <authorList>
            <person name="Bertin P.N."/>
            <person name="Heinrich-Salmeron A."/>
            <person name="Pelletier E."/>
            <person name="Goulhen-Chollet F."/>
            <person name="Arsene-Ploetze F."/>
            <person name="Gallien S."/>
            <person name="Calteau A."/>
            <person name="Vallenet D."/>
            <person name="Casiot C."/>
            <person name="Chane-Woon-Ming B."/>
            <person name="Giloteaux L."/>
            <person name="Barakat M."/>
            <person name="Bonnefoy V."/>
            <person name="Bruneel O."/>
            <person name="Chandler M."/>
            <person name="Cleiss J."/>
            <person name="Duran R."/>
            <person name="Elbaz-Poulichet F."/>
            <person name="Fonknechten N."/>
            <person name="Lauga B."/>
            <person name="Mornico D."/>
            <person name="Ortet P."/>
            <person name="Schaeffer C."/>
            <person name="Siguier P."/>
            <person name="Alexander Thil Smith A."/>
            <person name="Van Dorsselaer A."/>
            <person name="Weissenbach J."/>
            <person name="Medigue C."/>
            <person name="Le Paslier D."/>
        </authorList>
    </citation>
    <scope>NUCLEOTIDE SEQUENCE</scope>
</reference>